<evidence type="ECO:0000313" key="2">
    <source>
        <dbReference type="Proteomes" id="UP000030762"/>
    </source>
</evidence>
<protein>
    <submittedName>
        <fullName evidence="1">Uncharacterized protein</fullName>
    </submittedName>
</protein>
<dbReference type="OrthoDB" id="77988at2759"/>
<dbReference type="OMA" id="HRHFFES"/>
<name>T0RK93_SAPDV</name>
<accession>T0RK93</accession>
<proteinExistence type="predicted"/>
<evidence type="ECO:0000313" key="1">
    <source>
        <dbReference type="EMBL" id="EQC32723.1"/>
    </source>
</evidence>
<dbReference type="AlphaFoldDB" id="T0RK93"/>
<gene>
    <name evidence="1" type="ORF">SDRG_09694</name>
</gene>
<dbReference type="RefSeq" id="XP_008613867.1">
    <property type="nucleotide sequence ID" value="XM_008615645.1"/>
</dbReference>
<reference evidence="1 2" key="1">
    <citation type="submission" date="2012-04" db="EMBL/GenBank/DDBJ databases">
        <title>The Genome Sequence of Saprolegnia declina VS20.</title>
        <authorList>
            <consortium name="The Broad Institute Genome Sequencing Platform"/>
            <person name="Russ C."/>
            <person name="Nusbaum C."/>
            <person name="Tyler B."/>
            <person name="van West P."/>
            <person name="Dieguez-Uribeondo J."/>
            <person name="de Bruijn I."/>
            <person name="Tripathy S."/>
            <person name="Jiang R."/>
            <person name="Young S.K."/>
            <person name="Zeng Q."/>
            <person name="Gargeya S."/>
            <person name="Fitzgerald M."/>
            <person name="Haas B."/>
            <person name="Abouelleil A."/>
            <person name="Alvarado L."/>
            <person name="Arachchi H.M."/>
            <person name="Berlin A."/>
            <person name="Chapman S.B."/>
            <person name="Goldberg J."/>
            <person name="Griggs A."/>
            <person name="Gujja S."/>
            <person name="Hansen M."/>
            <person name="Howarth C."/>
            <person name="Imamovic A."/>
            <person name="Larimer J."/>
            <person name="McCowen C."/>
            <person name="Montmayeur A."/>
            <person name="Murphy C."/>
            <person name="Neiman D."/>
            <person name="Pearson M."/>
            <person name="Priest M."/>
            <person name="Roberts A."/>
            <person name="Saif S."/>
            <person name="Shea T."/>
            <person name="Sisk P."/>
            <person name="Sykes S."/>
            <person name="Wortman J."/>
            <person name="Nusbaum C."/>
            <person name="Birren B."/>
        </authorList>
    </citation>
    <scope>NUCLEOTIDE SEQUENCE [LARGE SCALE GENOMIC DNA]</scope>
    <source>
        <strain evidence="1 2">VS20</strain>
    </source>
</reference>
<dbReference type="InParanoid" id="T0RK93"/>
<sequence length="134" mass="15253">MSLRPPYPMASGESPTARGPAQKLLDVAFHFQIATAMTTKRELSDKTLERNRERSKQYYATNRDKVLAKLKSKYAMKREAETQAYYEKHRHFFESYFNVATPEPLSTNGNERVNSSTQETTAAAGPLDLSFILN</sequence>
<keyword evidence="2" id="KW-1185">Reference proteome</keyword>
<dbReference type="Proteomes" id="UP000030762">
    <property type="component" value="Unassembled WGS sequence"/>
</dbReference>
<dbReference type="VEuPathDB" id="FungiDB:SDRG_09694"/>
<organism evidence="1 2">
    <name type="scientific">Saprolegnia diclina (strain VS20)</name>
    <dbReference type="NCBI Taxonomy" id="1156394"/>
    <lineage>
        <taxon>Eukaryota</taxon>
        <taxon>Sar</taxon>
        <taxon>Stramenopiles</taxon>
        <taxon>Oomycota</taxon>
        <taxon>Saprolegniomycetes</taxon>
        <taxon>Saprolegniales</taxon>
        <taxon>Saprolegniaceae</taxon>
        <taxon>Saprolegnia</taxon>
    </lineage>
</organism>
<dbReference type="GeneID" id="19950421"/>
<feature type="non-terminal residue" evidence="1">
    <location>
        <position position="1"/>
    </location>
</feature>
<dbReference type="EMBL" id="JH767162">
    <property type="protein sequence ID" value="EQC32723.1"/>
    <property type="molecule type" value="Genomic_DNA"/>
</dbReference>